<evidence type="ECO:0000256" key="1">
    <source>
        <dbReference type="ARBA" id="ARBA00004141"/>
    </source>
</evidence>
<keyword evidence="3 7" id="KW-1133">Transmembrane helix</keyword>
<gene>
    <name evidence="9" type="ORF">P153DRAFT_425966</name>
</gene>
<evidence type="ECO:0000256" key="4">
    <source>
        <dbReference type="ARBA" id="ARBA00023136"/>
    </source>
</evidence>
<dbReference type="RefSeq" id="XP_033519295.1">
    <property type="nucleotide sequence ID" value="XM_033672579.1"/>
</dbReference>
<comment type="subcellular location">
    <subcellularLocation>
        <location evidence="1">Membrane</location>
        <topology evidence="1">Multi-pass membrane protein</topology>
    </subcellularLocation>
</comment>
<feature type="transmembrane region" description="Helical" evidence="7">
    <location>
        <begin position="241"/>
        <end position="261"/>
    </location>
</feature>
<accession>A0A6A5ZYT1</accession>
<protein>
    <recommendedName>
        <fullName evidence="8">Rhodopsin domain-containing protein</fullName>
    </recommendedName>
</protein>
<sequence>MAPTMGQAVLRDEDQGPVILGATLTVTIAALMTTLTRVYVRLRMIRNVGWDCVVGQIVIIPEVHLGAGRHRVHVDPESFKEGFRLNFVTQPIYLIAICLVKISVGFFLLRIAVATVYRRIIISTMVFMGVYTVGCFLTIMLQCTNLALLWDPYVKGTCWSDQTITTLSLLNVSLNIFTDVLFSAAIPIPLLWSLQMNTRQKMSLICILGLGMFATAAALVKTSYLPSYGENGDWLWDSRNLTIWVVVETNVGIIAGNLPCLKPIFRVILTSTYGRGSCKTEAPRYLTGAGTDHHSVNNYNCLASNQTHEGGFGRSDGDKKSYMLTTINADKHVKSDAGEGSSEAESVWRVSEDSETRPKGLGGIKAITEHLKRIIRAT</sequence>
<feature type="transmembrane region" description="Helical" evidence="7">
    <location>
        <begin position="92"/>
        <end position="113"/>
    </location>
</feature>
<dbReference type="PANTHER" id="PTHR33048">
    <property type="entry name" value="PTH11-LIKE INTEGRAL MEMBRANE PROTEIN (AFU_ORTHOLOGUE AFUA_5G11245)"/>
    <property type="match status" value="1"/>
</dbReference>
<dbReference type="InterPro" id="IPR049326">
    <property type="entry name" value="Rhodopsin_dom_fungi"/>
</dbReference>
<organism evidence="9 10">
    <name type="scientific">Dothidotthia symphoricarpi CBS 119687</name>
    <dbReference type="NCBI Taxonomy" id="1392245"/>
    <lineage>
        <taxon>Eukaryota</taxon>
        <taxon>Fungi</taxon>
        <taxon>Dikarya</taxon>
        <taxon>Ascomycota</taxon>
        <taxon>Pezizomycotina</taxon>
        <taxon>Dothideomycetes</taxon>
        <taxon>Pleosporomycetidae</taxon>
        <taxon>Pleosporales</taxon>
        <taxon>Dothidotthiaceae</taxon>
        <taxon>Dothidotthia</taxon>
    </lineage>
</organism>
<dbReference type="Proteomes" id="UP000799771">
    <property type="component" value="Unassembled WGS sequence"/>
</dbReference>
<evidence type="ECO:0000259" key="8">
    <source>
        <dbReference type="Pfam" id="PF20684"/>
    </source>
</evidence>
<evidence type="ECO:0000256" key="2">
    <source>
        <dbReference type="ARBA" id="ARBA00022692"/>
    </source>
</evidence>
<evidence type="ECO:0000256" key="6">
    <source>
        <dbReference type="SAM" id="MobiDB-lite"/>
    </source>
</evidence>
<feature type="transmembrane region" description="Helical" evidence="7">
    <location>
        <begin position="204"/>
        <end position="221"/>
    </location>
</feature>
<dbReference type="Pfam" id="PF20684">
    <property type="entry name" value="Fung_rhodopsin"/>
    <property type="match status" value="1"/>
</dbReference>
<evidence type="ECO:0000256" key="7">
    <source>
        <dbReference type="SAM" id="Phobius"/>
    </source>
</evidence>
<evidence type="ECO:0000256" key="3">
    <source>
        <dbReference type="ARBA" id="ARBA00022989"/>
    </source>
</evidence>
<keyword evidence="2 7" id="KW-0812">Transmembrane</keyword>
<feature type="region of interest" description="Disordered" evidence="6">
    <location>
        <begin position="333"/>
        <end position="361"/>
    </location>
</feature>
<evidence type="ECO:0000313" key="10">
    <source>
        <dbReference type="Proteomes" id="UP000799771"/>
    </source>
</evidence>
<dbReference type="GeneID" id="54413011"/>
<evidence type="ECO:0000313" key="9">
    <source>
        <dbReference type="EMBL" id="KAF2124902.1"/>
    </source>
</evidence>
<reference evidence="9" key="1">
    <citation type="journal article" date="2020" name="Stud. Mycol.">
        <title>101 Dothideomycetes genomes: a test case for predicting lifestyles and emergence of pathogens.</title>
        <authorList>
            <person name="Haridas S."/>
            <person name="Albert R."/>
            <person name="Binder M."/>
            <person name="Bloem J."/>
            <person name="Labutti K."/>
            <person name="Salamov A."/>
            <person name="Andreopoulos B."/>
            <person name="Baker S."/>
            <person name="Barry K."/>
            <person name="Bills G."/>
            <person name="Bluhm B."/>
            <person name="Cannon C."/>
            <person name="Castanera R."/>
            <person name="Culley D."/>
            <person name="Daum C."/>
            <person name="Ezra D."/>
            <person name="Gonzalez J."/>
            <person name="Henrissat B."/>
            <person name="Kuo A."/>
            <person name="Liang C."/>
            <person name="Lipzen A."/>
            <person name="Lutzoni F."/>
            <person name="Magnuson J."/>
            <person name="Mondo S."/>
            <person name="Nolan M."/>
            <person name="Ohm R."/>
            <person name="Pangilinan J."/>
            <person name="Park H.-J."/>
            <person name="Ramirez L."/>
            <person name="Alfaro M."/>
            <person name="Sun H."/>
            <person name="Tritt A."/>
            <person name="Yoshinaga Y."/>
            <person name="Zwiers L.-H."/>
            <person name="Turgeon B."/>
            <person name="Goodwin S."/>
            <person name="Spatafora J."/>
            <person name="Crous P."/>
            <person name="Grigoriev I."/>
        </authorList>
    </citation>
    <scope>NUCLEOTIDE SEQUENCE</scope>
    <source>
        <strain evidence="9">CBS 119687</strain>
    </source>
</reference>
<comment type="similarity">
    <text evidence="5">Belongs to the SAT4 family.</text>
</comment>
<dbReference type="EMBL" id="ML977517">
    <property type="protein sequence ID" value="KAF2124902.1"/>
    <property type="molecule type" value="Genomic_DNA"/>
</dbReference>
<dbReference type="AlphaFoldDB" id="A0A6A5ZYT1"/>
<feature type="transmembrane region" description="Helical" evidence="7">
    <location>
        <begin position="125"/>
        <end position="150"/>
    </location>
</feature>
<keyword evidence="10" id="KW-1185">Reference proteome</keyword>
<dbReference type="OrthoDB" id="5022096at2759"/>
<feature type="transmembrane region" description="Helical" evidence="7">
    <location>
        <begin position="170"/>
        <end position="192"/>
    </location>
</feature>
<dbReference type="PANTHER" id="PTHR33048:SF167">
    <property type="entry name" value="INTEGRAL MEMBRANE PROTEIN"/>
    <property type="match status" value="1"/>
</dbReference>
<proteinExistence type="inferred from homology"/>
<name>A0A6A5ZYT1_9PLEO</name>
<feature type="transmembrane region" description="Helical" evidence="7">
    <location>
        <begin position="52"/>
        <end position="72"/>
    </location>
</feature>
<keyword evidence="4 7" id="KW-0472">Membrane</keyword>
<feature type="transmembrane region" description="Helical" evidence="7">
    <location>
        <begin position="18"/>
        <end position="40"/>
    </location>
</feature>
<feature type="domain" description="Rhodopsin" evidence="8">
    <location>
        <begin position="37"/>
        <end position="266"/>
    </location>
</feature>
<dbReference type="InterPro" id="IPR052337">
    <property type="entry name" value="SAT4-like"/>
</dbReference>
<dbReference type="GO" id="GO:0016020">
    <property type="term" value="C:membrane"/>
    <property type="evidence" value="ECO:0007669"/>
    <property type="project" value="UniProtKB-SubCell"/>
</dbReference>
<evidence type="ECO:0000256" key="5">
    <source>
        <dbReference type="ARBA" id="ARBA00038359"/>
    </source>
</evidence>